<dbReference type="InterPro" id="IPR020846">
    <property type="entry name" value="MFS_dom"/>
</dbReference>
<feature type="transmembrane region" description="Helical" evidence="5">
    <location>
        <begin position="332"/>
        <end position="357"/>
    </location>
</feature>
<dbReference type="Pfam" id="PF07690">
    <property type="entry name" value="MFS_1"/>
    <property type="match status" value="1"/>
</dbReference>
<evidence type="ECO:0000259" key="6">
    <source>
        <dbReference type="PROSITE" id="PS50850"/>
    </source>
</evidence>
<feature type="transmembrane region" description="Helical" evidence="5">
    <location>
        <begin position="297"/>
        <end position="320"/>
    </location>
</feature>
<dbReference type="GO" id="GO:0005886">
    <property type="term" value="C:plasma membrane"/>
    <property type="evidence" value="ECO:0007669"/>
    <property type="project" value="TreeGrafter"/>
</dbReference>
<protein>
    <submittedName>
        <fullName evidence="7">MFS transporter</fullName>
    </submittedName>
</protein>
<feature type="transmembrane region" description="Helical" evidence="5">
    <location>
        <begin position="369"/>
        <end position="388"/>
    </location>
</feature>
<feature type="region of interest" description="Disordered" evidence="4">
    <location>
        <begin position="1"/>
        <end position="81"/>
    </location>
</feature>
<keyword evidence="8" id="KW-1185">Reference proteome</keyword>
<dbReference type="OrthoDB" id="8894129at2"/>
<dbReference type="PANTHER" id="PTHR43129">
    <property type="entry name" value="FOSMIDOMYCIN RESISTANCE PROTEIN"/>
    <property type="match status" value="1"/>
</dbReference>
<comment type="caution">
    <text evidence="7">The sequence shown here is derived from an EMBL/GenBank/DDBJ whole genome shotgun (WGS) entry which is preliminary data.</text>
</comment>
<dbReference type="AlphaFoldDB" id="A0A3L6ZX99"/>
<sequence length="503" mass="51646">MCSSAARPRRTTSPASPCAIRAVRGRDGRGERPMRLKDRSRRGTNLARRAGPEEGNIRPGGIAPHRPRRQAGHRTGGRPVSMETRAAGWPASETSTIGAVGVAHFCSHFLQLAVAPLFILMRDDLGVSFTELGLVLSVFYLFSGVGQVVSGILVDRFGAGRLLLCGMLLQGAATAAMGLAPRYEALLPLAALAGLGNSVYHPADLSILSHRIAHARLGRAFAAHVIAGNLGFAASPIASAAIGTTYGWRTALLAMGGLVVVLGLGLVTRRAALKVEPQAHPAGGDAAALRAPSFLQVLAMPVVLMAFLYFVLTAVSLSAFQSFSIPALQQGYGATLALATLAASLYQLGNAAGVAVGGMVADRTSAHHVIAMSGLAVGAVFGLIAAGLTAAPAVTVALIAVVGVCLGLTTPSRDVLVRSAAPAGATGKVFGVVYSGYDIGALVAPIFFGLALDHHQPSLVLTIGALALAVAVLTAFAVRRRPDAVPLPRPAEPDPLTIEAPER</sequence>
<dbReference type="SUPFAM" id="SSF103473">
    <property type="entry name" value="MFS general substrate transporter"/>
    <property type="match status" value="1"/>
</dbReference>
<evidence type="ECO:0000256" key="4">
    <source>
        <dbReference type="SAM" id="MobiDB-lite"/>
    </source>
</evidence>
<dbReference type="InterPro" id="IPR036259">
    <property type="entry name" value="MFS_trans_sf"/>
</dbReference>
<proteinExistence type="predicted"/>
<accession>A0A3L6ZX99</accession>
<reference evidence="7 8" key="1">
    <citation type="submission" date="2018-10" db="EMBL/GenBank/DDBJ databases">
        <title>Xanthobacter tagetidis genome sequencing and assembly.</title>
        <authorList>
            <person name="Maclea K.S."/>
            <person name="Goen A.E."/>
            <person name="Fatima S.A."/>
        </authorList>
    </citation>
    <scope>NUCLEOTIDE SEQUENCE [LARGE SCALE GENOMIC DNA]</scope>
    <source>
        <strain evidence="7 8">ATCC 700314</strain>
    </source>
</reference>
<evidence type="ECO:0000256" key="2">
    <source>
        <dbReference type="ARBA" id="ARBA00022989"/>
    </source>
</evidence>
<feature type="transmembrane region" description="Helical" evidence="5">
    <location>
        <begin position="248"/>
        <end position="267"/>
    </location>
</feature>
<keyword evidence="3 5" id="KW-0472">Membrane</keyword>
<dbReference type="CDD" id="cd06174">
    <property type="entry name" value="MFS"/>
    <property type="match status" value="1"/>
</dbReference>
<feature type="transmembrane region" description="Helical" evidence="5">
    <location>
        <begin position="220"/>
        <end position="242"/>
    </location>
</feature>
<feature type="transmembrane region" description="Helical" evidence="5">
    <location>
        <begin position="458"/>
        <end position="478"/>
    </location>
</feature>
<dbReference type="PROSITE" id="PS50850">
    <property type="entry name" value="MFS"/>
    <property type="match status" value="1"/>
</dbReference>
<evidence type="ECO:0000256" key="5">
    <source>
        <dbReference type="SAM" id="Phobius"/>
    </source>
</evidence>
<feature type="transmembrane region" description="Helical" evidence="5">
    <location>
        <begin position="394"/>
        <end position="411"/>
    </location>
</feature>
<dbReference type="Gene3D" id="1.20.1250.20">
    <property type="entry name" value="MFS general substrate transporter like domains"/>
    <property type="match status" value="2"/>
</dbReference>
<feature type="transmembrane region" description="Helical" evidence="5">
    <location>
        <begin position="97"/>
        <end position="120"/>
    </location>
</feature>
<dbReference type="InterPro" id="IPR011701">
    <property type="entry name" value="MFS"/>
</dbReference>
<evidence type="ECO:0000256" key="3">
    <source>
        <dbReference type="ARBA" id="ARBA00023136"/>
    </source>
</evidence>
<dbReference type="PANTHER" id="PTHR43129:SF1">
    <property type="entry name" value="FOSMIDOMYCIN RESISTANCE PROTEIN"/>
    <property type="match status" value="1"/>
</dbReference>
<feature type="compositionally biased region" description="Basic residues" evidence="4">
    <location>
        <begin position="65"/>
        <end position="76"/>
    </location>
</feature>
<name>A0A3L6ZX99_9HYPH</name>
<evidence type="ECO:0000313" key="8">
    <source>
        <dbReference type="Proteomes" id="UP000269692"/>
    </source>
</evidence>
<organism evidence="7 8">
    <name type="scientific">Xanthobacter tagetidis</name>
    <dbReference type="NCBI Taxonomy" id="60216"/>
    <lineage>
        <taxon>Bacteria</taxon>
        <taxon>Pseudomonadati</taxon>
        <taxon>Pseudomonadota</taxon>
        <taxon>Alphaproteobacteria</taxon>
        <taxon>Hyphomicrobiales</taxon>
        <taxon>Xanthobacteraceae</taxon>
        <taxon>Xanthobacter</taxon>
    </lineage>
</organism>
<gene>
    <name evidence="7" type="ORF">D9R14_21490</name>
</gene>
<dbReference type="EMBL" id="RCTF01000026">
    <property type="protein sequence ID" value="RLP72646.1"/>
    <property type="molecule type" value="Genomic_DNA"/>
</dbReference>
<keyword evidence="1 5" id="KW-0812">Transmembrane</keyword>
<feature type="domain" description="Major facilitator superfamily (MFS) profile" evidence="6">
    <location>
        <begin position="96"/>
        <end position="482"/>
    </location>
</feature>
<dbReference type="Proteomes" id="UP000269692">
    <property type="component" value="Unassembled WGS sequence"/>
</dbReference>
<dbReference type="GO" id="GO:0022857">
    <property type="term" value="F:transmembrane transporter activity"/>
    <property type="evidence" value="ECO:0007669"/>
    <property type="project" value="InterPro"/>
</dbReference>
<feature type="transmembrane region" description="Helical" evidence="5">
    <location>
        <begin position="132"/>
        <end position="154"/>
    </location>
</feature>
<feature type="compositionally biased region" description="Basic and acidic residues" evidence="4">
    <location>
        <begin position="24"/>
        <end position="37"/>
    </location>
</feature>
<keyword evidence="2 5" id="KW-1133">Transmembrane helix</keyword>
<evidence type="ECO:0000313" key="7">
    <source>
        <dbReference type="EMBL" id="RLP72646.1"/>
    </source>
</evidence>
<evidence type="ECO:0000256" key="1">
    <source>
        <dbReference type="ARBA" id="ARBA00022692"/>
    </source>
</evidence>
<feature type="transmembrane region" description="Helical" evidence="5">
    <location>
        <begin position="432"/>
        <end position="452"/>
    </location>
</feature>